<keyword evidence="3" id="KW-1185">Reference proteome</keyword>
<organism evidence="1 3">
    <name type="scientific">Nitzschia inconspicua</name>
    <dbReference type="NCBI Taxonomy" id="303405"/>
    <lineage>
        <taxon>Eukaryota</taxon>
        <taxon>Sar</taxon>
        <taxon>Stramenopiles</taxon>
        <taxon>Ochrophyta</taxon>
        <taxon>Bacillariophyta</taxon>
        <taxon>Bacillariophyceae</taxon>
        <taxon>Bacillariophycidae</taxon>
        <taxon>Bacillariales</taxon>
        <taxon>Bacillariaceae</taxon>
        <taxon>Nitzschia</taxon>
    </lineage>
</organism>
<sequence>MIVAGLKKLMSVAGSGEMDWSSRKRSANTIKGDPHKFTIMFLHEWLLVGKLPSKYDPVQYPRECPLRDETFITFSSTLSQNAGIHSQRTSVRQRSESLNTDTAFHTATNDKTDKEAIPFLALILHSMNRLTHLGRAVVEATS</sequence>
<evidence type="ECO:0000313" key="2">
    <source>
        <dbReference type="EMBL" id="KAG7344479.1"/>
    </source>
</evidence>
<reference evidence="1" key="2">
    <citation type="submission" date="2021-04" db="EMBL/GenBank/DDBJ databases">
        <authorList>
            <person name="Podell S."/>
        </authorList>
    </citation>
    <scope>NUCLEOTIDE SEQUENCE</scope>
    <source>
        <strain evidence="1">Hildebrandi</strain>
    </source>
</reference>
<name>A0A9K3K6S3_9STRA</name>
<accession>A0A9K3K6S3</accession>
<evidence type="ECO:0000313" key="1">
    <source>
        <dbReference type="EMBL" id="KAG7338015.1"/>
    </source>
</evidence>
<evidence type="ECO:0000313" key="3">
    <source>
        <dbReference type="Proteomes" id="UP000693970"/>
    </source>
</evidence>
<dbReference type="EMBL" id="JAGRRH010000023">
    <property type="protein sequence ID" value="KAG7344479.1"/>
    <property type="molecule type" value="Genomic_DNA"/>
</dbReference>
<dbReference type="EMBL" id="JAGRRH010000067">
    <property type="protein sequence ID" value="KAG7338015.1"/>
    <property type="molecule type" value="Genomic_DNA"/>
</dbReference>
<dbReference type="AlphaFoldDB" id="A0A9K3K6S3"/>
<protein>
    <submittedName>
        <fullName evidence="1">Uncharacterized protein</fullName>
    </submittedName>
</protein>
<dbReference type="Proteomes" id="UP000693970">
    <property type="component" value="Unassembled WGS sequence"/>
</dbReference>
<reference evidence="1" key="1">
    <citation type="journal article" date="2021" name="Sci. Rep.">
        <title>Diploid genomic architecture of Nitzschia inconspicua, an elite biomass production diatom.</title>
        <authorList>
            <person name="Oliver A."/>
            <person name="Podell S."/>
            <person name="Pinowska A."/>
            <person name="Traller J.C."/>
            <person name="Smith S.R."/>
            <person name="McClure R."/>
            <person name="Beliaev A."/>
            <person name="Bohutskyi P."/>
            <person name="Hill E.A."/>
            <person name="Rabines A."/>
            <person name="Zheng H."/>
            <person name="Allen L.Z."/>
            <person name="Kuo A."/>
            <person name="Grigoriev I.V."/>
            <person name="Allen A.E."/>
            <person name="Hazlebeck D."/>
            <person name="Allen E.E."/>
        </authorList>
    </citation>
    <scope>NUCLEOTIDE SEQUENCE</scope>
    <source>
        <strain evidence="1">Hildebrandi</strain>
    </source>
</reference>
<proteinExistence type="predicted"/>
<comment type="caution">
    <text evidence="1">The sequence shown here is derived from an EMBL/GenBank/DDBJ whole genome shotgun (WGS) entry which is preliminary data.</text>
</comment>
<gene>
    <name evidence="2" type="ORF">IV203_022487</name>
    <name evidence="1" type="ORF">IV203_022731</name>
</gene>